<reference evidence="1 2" key="1">
    <citation type="submission" date="2020-11" db="EMBL/GenBank/DDBJ databases">
        <title>Pseudonocardia abyssalis sp. nov. and Pseudonocardia oceani sp. nov., description and phylogenomic analysis of two novel actinomycetes isolated from the deep Southern Ocean.</title>
        <authorList>
            <person name="Parra J."/>
        </authorList>
    </citation>
    <scope>NUCLEOTIDE SEQUENCE [LARGE SCALE GENOMIC DNA]</scope>
    <source>
        <strain evidence="2">KRD185</strain>
    </source>
</reference>
<gene>
    <name evidence="1" type="ORF">I4I82_10450</name>
</gene>
<protein>
    <submittedName>
        <fullName evidence="1">Uncharacterized protein</fullName>
    </submittedName>
</protein>
<sequence length="195" mass="21336">MAAPLGHPIPVTPAGEHAAIDVRVLRSALAALTGADPLRRDDAVRTVLHMPSRFAPPVLHAVSEAVFATDREEGAWRFYAAQLRTRFDITRCADPTVEGAAAILTGRFGPPVNRWVFAEPSRLRPLAERAVAWDRATPHEYDHRWVNLHGTGAFGAGDGQLSVPADEWDAIAERVRVEYLDGVDEVLRELPGPAR</sequence>
<accession>A0ABS6U7B7</accession>
<evidence type="ECO:0000313" key="1">
    <source>
        <dbReference type="EMBL" id="MBW0128106.1"/>
    </source>
</evidence>
<dbReference type="RefSeq" id="WP_218591705.1">
    <property type="nucleotide sequence ID" value="NZ_JADQDF010000001.1"/>
</dbReference>
<name>A0ABS6U7B7_9PSEU</name>
<comment type="caution">
    <text evidence="1">The sequence shown here is derived from an EMBL/GenBank/DDBJ whole genome shotgun (WGS) entry which is preliminary data.</text>
</comment>
<dbReference type="Proteomes" id="UP000694300">
    <property type="component" value="Unassembled WGS sequence"/>
</dbReference>
<proteinExistence type="predicted"/>
<keyword evidence="2" id="KW-1185">Reference proteome</keyword>
<dbReference type="EMBL" id="JADQDF010000001">
    <property type="protein sequence ID" value="MBW0128106.1"/>
    <property type="molecule type" value="Genomic_DNA"/>
</dbReference>
<organism evidence="1 2">
    <name type="scientific">Pseudonocardia oceani</name>
    <dbReference type="NCBI Taxonomy" id="2792013"/>
    <lineage>
        <taxon>Bacteria</taxon>
        <taxon>Bacillati</taxon>
        <taxon>Actinomycetota</taxon>
        <taxon>Actinomycetes</taxon>
        <taxon>Pseudonocardiales</taxon>
        <taxon>Pseudonocardiaceae</taxon>
        <taxon>Pseudonocardia</taxon>
    </lineage>
</organism>
<evidence type="ECO:0000313" key="2">
    <source>
        <dbReference type="Proteomes" id="UP000694300"/>
    </source>
</evidence>